<evidence type="ECO:0000256" key="1">
    <source>
        <dbReference type="SAM" id="MobiDB-lite"/>
    </source>
</evidence>
<proteinExistence type="predicted"/>
<protein>
    <submittedName>
        <fullName evidence="2">Uncharacterized protein</fullName>
    </submittedName>
</protein>
<name>A0A0B2X0K3_METAS</name>
<dbReference type="EMBL" id="AZHE01000001">
    <property type="protein sequence ID" value="KHO02067.1"/>
    <property type="molecule type" value="Genomic_DNA"/>
</dbReference>
<evidence type="ECO:0000313" key="3">
    <source>
        <dbReference type="Proteomes" id="UP000030816"/>
    </source>
</evidence>
<feature type="compositionally biased region" description="Basic and acidic residues" evidence="1">
    <location>
        <begin position="67"/>
        <end position="82"/>
    </location>
</feature>
<keyword evidence="3" id="KW-1185">Reference proteome</keyword>
<dbReference type="OrthoDB" id="10374975at2759"/>
<reference evidence="2 3" key="1">
    <citation type="journal article" date="2014" name="Proc. Natl. Acad. Sci. U.S.A.">
        <title>Trajectory and genomic determinants of fungal-pathogen speciation and host adaptation.</title>
        <authorList>
            <person name="Hu X."/>
            <person name="Xiao G."/>
            <person name="Zheng P."/>
            <person name="Shang Y."/>
            <person name="Su Y."/>
            <person name="Zhang X."/>
            <person name="Liu X."/>
            <person name="Zhan S."/>
            <person name="St Leger R.J."/>
            <person name="Wang C."/>
        </authorList>
    </citation>
    <scope>NUCLEOTIDE SEQUENCE [LARGE SCALE GENOMIC DNA]</scope>
    <source>
        <strain evidence="2 3">ARSEF 1941</strain>
    </source>
</reference>
<dbReference type="HOGENOM" id="CLU_1759352_0_0_1"/>
<organism evidence="2 3">
    <name type="scientific">Metarhizium album (strain ARSEF 1941)</name>
    <dbReference type="NCBI Taxonomy" id="1081103"/>
    <lineage>
        <taxon>Eukaryota</taxon>
        <taxon>Fungi</taxon>
        <taxon>Dikarya</taxon>
        <taxon>Ascomycota</taxon>
        <taxon>Pezizomycotina</taxon>
        <taxon>Sordariomycetes</taxon>
        <taxon>Hypocreomycetidae</taxon>
        <taxon>Hypocreales</taxon>
        <taxon>Clavicipitaceae</taxon>
        <taxon>Metarhizium</taxon>
    </lineage>
</organism>
<dbReference type="Proteomes" id="UP000030816">
    <property type="component" value="Unassembled WGS sequence"/>
</dbReference>
<comment type="caution">
    <text evidence="2">The sequence shown here is derived from an EMBL/GenBank/DDBJ whole genome shotgun (WGS) entry which is preliminary data.</text>
</comment>
<evidence type="ECO:0000313" key="2">
    <source>
        <dbReference type="EMBL" id="KHO02067.1"/>
    </source>
</evidence>
<dbReference type="RefSeq" id="XP_040683132.1">
    <property type="nucleotide sequence ID" value="XM_040819867.1"/>
</dbReference>
<sequence>MKSAVVVAIYAAVAAARPRASYPDKLEWMEPSAGLFRTPPALLCTLPERDSGTELFCRCFGNEAEKGENQIDGEEGRQEARQRPQGPWTSEQDCRAGHKNRPFLLPNPNEGPCDEETGFKKEACGTEAYCQQYREEKKPVPAIFDDYLDCRRGHEPEPESDDN</sequence>
<feature type="region of interest" description="Disordered" evidence="1">
    <location>
        <begin position="67"/>
        <end position="118"/>
    </location>
</feature>
<gene>
    <name evidence="2" type="ORF">MAM_01068</name>
</gene>
<dbReference type="AlphaFoldDB" id="A0A0B2X0K3"/>
<dbReference type="GeneID" id="63735523"/>
<accession>A0A0B2X0K3</accession>